<accession>A0ABQ5V3K2</accession>
<feature type="signal peptide" evidence="1">
    <location>
        <begin position="1"/>
        <end position="22"/>
    </location>
</feature>
<name>A0ABQ5V3K2_9PROT</name>
<reference evidence="2" key="2">
    <citation type="submission" date="2023-01" db="EMBL/GenBank/DDBJ databases">
        <title>Draft genome sequence of Algimonas porphyrae strain NBRC 108216.</title>
        <authorList>
            <person name="Sun Q."/>
            <person name="Mori K."/>
        </authorList>
    </citation>
    <scope>NUCLEOTIDE SEQUENCE</scope>
    <source>
        <strain evidence="2">NBRC 108216</strain>
    </source>
</reference>
<comment type="caution">
    <text evidence="2">The sequence shown here is derived from an EMBL/GenBank/DDBJ whole genome shotgun (WGS) entry which is preliminary data.</text>
</comment>
<dbReference type="EMBL" id="BSNJ01000011">
    <property type="protein sequence ID" value="GLQ22110.1"/>
    <property type="molecule type" value="Genomic_DNA"/>
</dbReference>
<dbReference type="PROSITE" id="PS51257">
    <property type="entry name" value="PROKAR_LIPOPROTEIN"/>
    <property type="match status" value="1"/>
</dbReference>
<feature type="chain" id="PRO_5046653250" description="DUF3617 family protein" evidence="1">
    <location>
        <begin position="23"/>
        <end position="170"/>
    </location>
</feature>
<sequence>MKPVMIMAAATLLIACNGDGTAAESAKSVDDESAPAAASPPARNSKIIVRVVDTESISQAGGMFKSCEISFEADNRFRQAARSLTISYRPEAPDSADQAVINASGDMTFYFRGLKKGKSSHTSTVRGVDCEAISGLTVKEYFCSLQNEACPSGALTLDGGGTFDIQMPPA</sequence>
<organism evidence="2 3">
    <name type="scientific">Algimonas porphyrae</name>
    <dbReference type="NCBI Taxonomy" id="1128113"/>
    <lineage>
        <taxon>Bacteria</taxon>
        <taxon>Pseudomonadati</taxon>
        <taxon>Pseudomonadota</taxon>
        <taxon>Alphaproteobacteria</taxon>
        <taxon>Maricaulales</taxon>
        <taxon>Robiginitomaculaceae</taxon>
        <taxon>Algimonas</taxon>
    </lineage>
</organism>
<gene>
    <name evidence="2" type="ORF">GCM10007854_30650</name>
</gene>
<evidence type="ECO:0000256" key="1">
    <source>
        <dbReference type="SAM" id="SignalP"/>
    </source>
</evidence>
<proteinExistence type="predicted"/>
<dbReference type="RefSeq" id="WP_284374384.1">
    <property type="nucleotide sequence ID" value="NZ_BSNJ01000011.1"/>
</dbReference>
<evidence type="ECO:0008006" key="4">
    <source>
        <dbReference type="Google" id="ProtNLM"/>
    </source>
</evidence>
<evidence type="ECO:0000313" key="3">
    <source>
        <dbReference type="Proteomes" id="UP001161390"/>
    </source>
</evidence>
<evidence type="ECO:0000313" key="2">
    <source>
        <dbReference type="EMBL" id="GLQ22110.1"/>
    </source>
</evidence>
<protein>
    <recommendedName>
        <fullName evidence="4">DUF3617 family protein</fullName>
    </recommendedName>
</protein>
<dbReference type="Proteomes" id="UP001161390">
    <property type="component" value="Unassembled WGS sequence"/>
</dbReference>
<keyword evidence="3" id="KW-1185">Reference proteome</keyword>
<keyword evidence="1" id="KW-0732">Signal</keyword>
<reference evidence="2" key="1">
    <citation type="journal article" date="2014" name="Int. J. Syst. Evol. Microbiol.">
        <title>Complete genome of a new Firmicutes species belonging to the dominant human colonic microbiota ('Ruminococcus bicirculans') reveals two chromosomes and a selective capacity to utilize plant glucans.</title>
        <authorList>
            <consortium name="NISC Comparative Sequencing Program"/>
            <person name="Wegmann U."/>
            <person name="Louis P."/>
            <person name="Goesmann A."/>
            <person name="Henrissat B."/>
            <person name="Duncan S.H."/>
            <person name="Flint H.J."/>
        </authorList>
    </citation>
    <scope>NUCLEOTIDE SEQUENCE</scope>
    <source>
        <strain evidence="2">NBRC 108216</strain>
    </source>
</reference>